<dbReference type="Proteomes" id="UP000010475">
    <property type="component" value="Chromosome"/>
</dbReference>
<dbReference type="GO" id="GO:0003700">
    <property type="term" value="F:DNA-binding transcription factor activity"/>
    <property type="evidence" value="ECO:0007669"/>
    <property type="project" value="TreeGrafter"/>
</dbReference>
<feature type="domain" description="Cyclic nucleotide-binding" evidence="1">
    <location>
        <begin position="163"/>
        <end position="259"/>
    </location>
</feature>
<dbReference type="KEGG" id="csg:Cylst_4412"/>
<dbReference type="EMBL" id="CP003642">
    <property type="protein sequence ID" value="AFZ26498.1"/>
    <property type="molecule type" value="Genomic_DNA"/>
</dbReference>
<proteinExistence type="predicted"/>
<dbReference type="SMART" id="SM00100">
    <property type="entry name" value="cNMP"/>
    <property type="match status" value="2"/>
</dbReference>
<dbReference type="Gene3D" id="2.60.120.10">
    <property type="entry name" value="Jelly Rolls"/>
    <property type="match status" value="2"/>
</dbReference>
<dbReference type="SUPFAM" id="SSF51206">
    <property type="entry name" value="cAMP-binding domain-like"/>
    <property type="match status" value="2"/>
</dbReference>
<dbReference type="InterPro" id="IPR014710">
    <property type="entry name" value="RmlC-like_jellyroll"/>
</dbReference>
<dbReference type="OrthoDB" id="951557at2"/>
<name>K9X1Z5_9NOST</name>
<sequence length="346" mass="38604">MLRQILANFPNFATFKESDIDWMLRVGKVIECHTGELLIQEGQLTIDQLYILLEGELTVFVSQAGGVDDGQEIDRISPGKIVGTLSFIDDRPSSSTVIALENSRVLALPKHLLLKKQEQDTDFAAHFYQMLSVSLSQQLRSLSDFLAKHNVVPGEPLRKVLFVFAILNDGDIDWMIAQGKSQKVTPGTVLIEQGKPVEAVYILLDGTLGIFVSTQQSEIAQKEIAKSFKGEILGEMSFVETGIASATVKASEFSLLLALPQPILAEKLKQDTGFMARFYRAIAVVLVDRLRDRLLRRGFGKLADQLNQLLAEDIEVEDELNLDTLDNTALAGARFDWMIKRLNRQR</sequence>
<dbReference type="NCBIfam" id="TIGR03896">
    <property type="entry name" value="cyc_nuc_ocin"/>
    <property type="match status" value="1"/>
</dbReference>
<dbReference type="InterPro" id="IPR050397">
    <property type="entry name" value="Env_Response_Regulators"/>
</dbReference>
<dbReference type="Pfam" id="PF00027">
    <property type="entry name" value="cNMP_binding"/>
    <property type="match status" value="2"/>
</dbReference>
<dbReference type="STRING" id="56107.Cylst_4412"/>
<dbReference type="eggNOG" id="COG2905">
    <property type="taxonomic scope" value="Bacteria"/>
</dbReference>
<dbReference type="InterPro" id="IPR023892">
    <property type="entry name" value="cNMP-bd"/>
</dbReference>
<keyword evidence="3" id="KW-1185">Reference proteome</keyword>
<protein>
    <submittedName>
        <fullName evidence="2">Bacteriocin-type transport-associated protein</fullName>
    </submittedName>
</protein>
<accession>K9X1Z5</accession>
<dbReference type="CDD" id="cd00038">
    <property type="entry name" value="CAP_ED"/>
    <property type="match status" value="2"/>
</dbReference>
<gene>
    <name evidence="2" type="ORF">Cylst_4412</name>
</gene>
<dbReference type="AlphaFoldDB" id="K9X1Z5"/>
<dbReference type="InterPro" id="IPR018490">
    <property type="entry name" value="cNMP-bd_dom_sf"/>
</dbReference>
<organism evidence="2 3">
    <name type="scientific">Cylindrospermum stagnale PCC 7417</name>
    <dbReference type="NCBI Taxonomy" id="56107"/>
    <lineage>
        <taxon>Bacteria</taxon>
        <taxon>Bacillati</taxon>
        <taxon>Cyanobacteriota</taxon>
        <taxon>Cyanophyceae</taxon>
        <taxon>Nostocales</taxon>
        <taxon>Nostocaceae</taxon>
        <taxon>Cylindrospermum</taxon>
    </lineage>
</organism>
<dbReference type="PANTHER" id="PTHR24567">
    <property type="entry name" value="CRP FAMILY TRANSCRIPTIONAL REGULATORY PROTEIN"/>
    <property type="match status" value="1"/>
</dbReference>
<evidence type="ECO:0000259" key="1">
    <source>
        <dbReference type="PROSITE" id="PS50042"/>
    </source>
</evidence>
<evidence type="ECO:0000313" key="2">
    <source>
        <dbReference type="EMBL" id="AFZ26498.1"/>
    </source>
</evidence>
<dbReference type="PROSITE" id="PS50042">
    <property type="entry name" value="CNMP_BINDING_3"/>
    <property type="match status" value="2"/>
</dbReference>
<dbReference type="InterPro" id="IPR000595">
    <property type="entry name" value="cNMP-bd_dom"/>
</dbReference>
<dbReference type="HOGENOM" id="CLU_757953_0_0_3"/>
<dbReference type="GO" id="GO:0005829">
    <property type="term" value="C:cytosol"/>
    <property type="evidence" value="ECO:0007669"/>
    <property type="project" value="TreeGrafter"/>
</dbReference>
<feature type="domain" description="Cyclic nucleotide-binding" evidence="1">
    <location>
        <begin position="47"/>
        <end position="110"/>
    </location>
</feature>
<dbReference type="PANTHER" id="PTHR24567:SF26">
    <property type="entry name" value="REGULATORY PROTEIN YEIL"/>
    <property type="match status" value="1"/>
</dbReference>
<dbReference type="RefSeq" id="WP_015209740.1">
    <property type="nucleotide sequence ID" value="NC_019757.1"/>
</dbReference>
<evidence type="ECO:0000313" key="3">
    <source>
        <dbReference type="Proteomes" id="UP000010475"/>
    </source>
</evidence>
<reference evidence="2 3" key="1">
    <citation type="submission" date="2012-06" db="EMBL/GenBank/DDBJ databases">
        <title>Finished chromosome of genome of Cylindrospermum stagnale PCC 7417.</title>
        <authorList>
            <consortium name="US DOE Joint Genome Institute"/>
            <person name="Gugger M."/>
            <person name="Coursin T."/>
            <person name="Rippka R."/>
            <person name="Tandeau De Marsac N."/>
            <person name="Huntemann M."/>
            <person name="Wei C.-L."/>
            <person name="Han J."/>
            <person name="Detter J.C."/>
            <person name="Han C."/>
            <person name="Tapia R."/>
            <person name="Chen A."/>
            <person name="Kyrpides N."/>
            <person name="Mavromatis K."/>
            <person name="Markowitz V."/>
            <person name="Szeto E."/>
            <person name="Ivanova N."/>
            <person name="Pagani I."/>
            <person name="Pati A."/>
            <person name="Goodwin L."/>
            <person name="Nordberg H.P."/>
            <person name="Cantor M.N."/>
            <person name="Hua S.X."/>
            <person name="Woyke T."/>
            <person name="Kerfeld C.A."/>
        </authorList>
    </citation>
    <scope>NUCLEOTIDE SEQUENCE [LARGE SCALE GENOMIC DNA]</scope>
    <source>
        <strain evidence="2 3">PCC 7417</strain>
    </source>
</reference>